<feature type="transmembrane region" description="Helical" evidence="7">
    <location>
        <begin position="54"/>
        <end position="73"/>
    </location>
</feature>
<feature type="transmembrane region" description="Helical" evidence="7">
    <location>
        <begin position="85"/>
        <end position="104"/>
    </location>
</feature>
<feature type="transmembrane region" description="Helical" evidence="7">
    <location>
        <begin position="15"/>
        <end position="34"/>
    </location>
</feature>
<evidence type="ECO:0000313" key="8">
    <source>
        <dbReference type="EMBL" id="GAA2737425.1"/>
    </source>
</evidence>
<accession>A0ABP6H8D7</accession>
<evidence type="ECO:0000256" key="2">
    <source>
        <dbReference type="ARBA" id="ARBA00022475"/>
    </source>
</evidence>
<protein>
    <recommendedName>
        <fullName evidence="10">Phosphate-starvation-inducible protein PsiE</fullName>
    </recommendedName>
</protein>
<sequence length="178" mass="19327">MNEWIERLIEKVENVIYLAVALILFAIAGVIIVKTALSFSDLGGGSVVDVSAEILDLLLLVFIVVELLFAVRTTLSRRELVAEPFLLVGIIASIKEIVVLSVKAPDLLGKPEFADTVRLMALLTGTIIVLALSSFLLRRKEREPSEGANSGNGEDEVEEDVDGEDENDREHRASAGKA</sequence>
<dbReference type="EMBL" id="BAAARN010000003">
    <property type="protein sequence ID" value="GAA2737425.1"/>
    <property type="molecule type" value="Genomic_DNA"/>
</dbReference>
<evidence type="ECO:0000256" key="1">
    <source>
        <dbReference type="ARBA" id="ARBA00004651"/>
    </source>
</evidence>
<keyword evidence="4 7" id="KW-1133">Transmembrane helix</keyword>
<feature type="transmembrane region" description="Helical" evidence="7">
    <location>
        <begin position="116"/>
        <end position="137"/>
    </location>
</feature>
<gene>
    <name evidence="8" type="ORF">GCM10009867_24510</name>
</gene>
<evidence type="ECO:0000313" key="9">
    <source>
        <dbReference type="Proteomes" id="UP001501326"/>
    </source>
</evidence>
<comment type="subcellular location">
    <subcellularLocation>
        <location evidence="1">Cell membrane</location>
        <topology evidence="1">Multi-pass membrane protein</topology>
    </subcellularLocation>
</comment>
<name>A0ABP6H8D7_9MICO</name>
<dbReference type="Proteomes" id="UP001501326">
    <property type="component" value="Unassembled WGS sequence"/>
</dbReference>
<organism evidence="8 9">
    <name type="scientific">Pedococcus aerophilus</name>
    <dbReference type="NCBI Taxonomy" id="436356"/>
    <lineage>
        <taxon>Bacteria</taxon>
        <taxon>Bacillati</taxon>
        <taxon>Actinomycetota</taxon>
        <taxon>Actinomycetes</taxon>
        <taxon>Micrococcales</taxon>
        <taxon>Intrasporangiaceae</taxon>
        <taxon>Pedococcus</taxon>
    </lineage>
</organism>
<comment type="caution">
    <text evidence="8">The sequence shown here is derived from an EMBL/GenBank/DDBJ whole genome shotgun (WGS) entry which is preliminary data.</text>
</comment>
<dbReference type="InterPro" id="IPR020948">
    <property type="entry name" value="P_starv_induced_PsiE-like"/>
</dbReference>
<proteinExistence type="predicted"/>
<dbReference type="Pfam" id="PF06146">
    <property type="entry name" value="PsiE"/>
    <property type="match status" value="1"/>
</dbReference>
<feature type="compositionally biased region" description="Basic and acidic residues" evidence="6">
    <location>
        <begin position="168"/>
        <end position="178"/>
    </location>
</feature>
<feature type="compositionally biased region" description="Acidic residues" evidence="6">
    <location>
        <begin position="153"/>
        <end position="167"/>
    </location>
</feature>
<keyword evidence="3 7" id="KW-0812">Transmembrane</keyword>
<reference evidence="9" key="1">
    <citation type="journal article" date="2019" name="Int. J. Syst. Evol. Microbiol.">
        <title>The Global Catalogue of Microorganisms (GCM) 10K type strain sequencing project: providing services to taxonomists for standard genome sequencing and annotation.</title>
        <authorList>
            <consortium name="The Broad Institute Genomics Platform"/>
            <consortium name="The Broad Institute Genome Sequencing Center for Infectious Disease"/>
            <person name="Wu L."/>
            <person name="Ma J."/>
        </authorList>
    </citation>
    <scope>NUCLEOTIDE SEQUENCE [LARGE SCALE GENOMIC DNA]</scope>
    <source>
        <strain evidence="9">JCM 16378</strain>
    </source>
</reference>
<keyword evidence="9" id="KW-1185">Reference proteome</keyword>
<keyword evidence="5 7" id="KW-0472">Membrane</keyword>
<evidence type="ECO:0000256" key="6">
    <source>
        <dbReference type="SAM" id="MobiDB-lite"/>
    </source>
</evidence>
<evidence type="ECO:0000256" key="4">
    <source>
        <dbReference type="ARBA" id="ARBA00022989"/>
    </source>
</evidence>
<dbReference type="RefSeq" id="WP_344193781.1">
    <property type="nucleotide sequence ID" value="NZ_BAAARN010000003.1"/>
</dbReference>
<evidence type="ECO:0000256" key="5">
    <source>
        <dbReference type="ARBA" id="ARBA00023136"/>
    </source>
</evidence>
<evidence type="ECO:0008006" key="10">
    <source>
        <dbReference type="Google" id="ProtNLM"/>
    </source>
</evidence>
<evidence type="ECO:0000256" key="3">
    <source>
        <dbReference type="ARBA" id="ARBA00022692"/>
    </source>
</evidence>
<keyword evidence="2" id="KW-1003">Cell membrane</keyword>
<evidence type="ECO:0000256" key="7">
    <source>
        <dbReference type="SAM" id="Phobius"/>
    </source>
</evidence>
<feature type="region of interest" description="Disordered" evidence="6">
    <location>
        <begin position="142"/>
        <end position="178"/>
    </location>
</feature>